<accession>A0A6L8UWX5</accession>
<keyword evidence="1" id="KW-0732">Signal</keyword>
<gene>
    <name evidence="2" type="ORF">GQF01_11560</name>
</gene>
<reference evidence="2 3" key="1">
    <citation type="submission" date="2019-12" db="EMBL/GenBank/DDBJ databases">
        <title>Paenibacillus sp. nov. sp. isolated from soil.</title>
        <authorList>
            <person name="Kim J."/>
            <person name="Jeong S.E."/>
            <person name="Jung H.S."/>
            <person name="Jeon C.O."/>
        </authorList>
    </citation>
    <scope>NUCLEOTIDE SEQUENCE [LARGE SCALE GENOMIC DNA]</scope>
    <source>
        <strain evidence="2 3">5J-6</strain>
    </source>
</reference>
<comment type="caution">
    <text evidence="2">The sequence shown here is derived from an EMBL/GenBank/DDBJ whole genome shotgun (WGS) entry which is preliminary data.</text>
</comment>
<evidence type="ECO:0008006" key="4">
    <source>
        <dbReference type="Google" id="ProtNLM"/>
    </source>
</evidence>
<evidence type="ECO:0000256" key="1">
    <source>
        <dbReference type="SAM" id="SignalP"/>
    </source>
</evidence>
<sequence length="600" mass="65270">MKVIRIFAPVILLFMLVFTYVCSFSTAHAATEKASANITVKSTSGNVIAYANVIFTSSALPFPLTVRTDANGIASFPNLPIGDFTLTASANYFRNSSIQSGTLTAGQAFEHTFCLTDDNTSIGLSSLSINDHSSSANEFEGTVSWSTYGTVPIHSEMRLQFMDNGNTPIGSVLTSVYSDERNFYTSTITNIALPSGATRLGITLLDSNSCVLDSRTVPLWHYNLHAVGSLKFRDTHANGGMINARVTWAGANDEASLAGYNIYYWVIGDNQWKYWDTVAKKSDGAYEYVFDAFPAGTGAILVGSVNSAGEEYSTYPTVNVMDNRQADTLLSADYSGSLPMPSNIQDYTYTINAHTISGSISFALPSEMSQIRGYNLYFSSANGDKLQALATIYSPRSYTQLFYMLDDNQPVPANATQFALYSYGNDGKESAPIFIPVKNSVLNTKLPPNMSFVDMDEQADQLRGFLTWDRAADESNLHSYQIYFLDSFNRPISLVGEVLKGAAPMFTLPEGFSIPHGATSIGIGVKDTTGNISMNMKISPISDNRTEAEVHDAVKSAFFAGEGEVDLARVAALLVQPPNPFSKKDVQVFLSLIGPYVVQR</sequence>
<feature type="signal peptide" evidence="1">
    <location>
        <begin position="1"/>
        <end position="29"/>
    </location>
</feature>
<proteinExistence type="predicted"/>
<keyword evidence="3" id="KW-1185">Reference proteome</keyword>
<dbReference type="EMBL" id="WTUZ01000015">
    <property type="protein sequence ID" value="MZQ82738.1"/>
    <property type="molecule type" value="Genomic_DNA"/>
</dbReference>
<feature type="chain" id="PRO_5026789767" description="Carboxypeptidase regulatory-like domain-containing protein" evidence="1">
    <location>
        <begin position="30"/>
        <end position="600"/>
    </location>
</feature>
<organism evidence="2 3">
    <name type="scientific">Paenibacillus silvestris</name>
    <dbReference type="NCBI Taxonomy" id="2606219"/>
    <lineage>
        <taxon>Bacteria</taxon>
        <taxon>Bacillati</taxon>
        <taxon>Bacillota</taxon>
        <taxon>Bacilli</taxon>
        <taxon>Bacillales</taxon>
        <taxon>Paenibacillaceae</taxon>
        <taxon>Paenibacillus</taxon>
    </lineage>
</organism>
<evidence type="ECO:0000313" key="2">
    <source>
        <dbReference type="EMBL" id="MZQ82738.1"/>
    </source>
</evidence>
<dbReference type="Pfam" id="PF13620">
    <property type="entry name" value="CarboxypepD_reg"/>
    <property type="match status" value="1"/>
</dbReference>
<dbReference type="SUPFAM" id="SSF49452">
    <property type="entry name" value="Starch-binding domain-like"/>
    <property type="match status" value="1"/>
</dbReference>
<dbReference type="InterPro" id="IPR013784">
    <property type="entry name" value="Carb-bd-like_fold"/>
</dbReference>
<dbReference type="GO" id="GO:0030246">
    <property type="term" value="F:carbohydrate binding"/>
    <property type="evidence" value="ECO:0007669"/>
    <property type="project" value="InterPro"/>
</dbReference>
<dbReference type="RefSeq" id="WP_161406923.1">
    <property type="nucleotide sequence ID" value="NZ_WTUZ01000015.1"/>
</dbReference>
<protein>
    <recommendedName>
        <fullName evidence="4">Carboxypeptidase regulatory-like domain-containing protein</fullName>
    </recommendedName>
</protein>
<dbReference type="AlphaFoldDB" id="A0A6L8UWX5"/>
<name>A0A6L8UWX5_9BACL</name>
<dbReference type="Proteomes" id="UP000481087">
    <property type="component" value="Unassembled WGS sequence"/>
</dbReference>
<evidence type="ECO:0000313" key="3">
    <source>
        <dbReference type="Proteomes" id="UP000481087"/>
    </source>
</evidence>
<dbReference type="Gene3D" id="2.60.40.1120">
    <property type="entry name" value="Carboxypeptidase-like, regulatory domain"/>
    <property type="match status" value="1"/>
</dbReference>